<reference evidence="1" key="1">
    <citation type="submission" date="2021-04" db="EMBL/GenBank/DDBJ databases">
        <title>Genomic sequence of Actinosynnema pretiosum subsp. pretiosum ATCC 31280 (C-14919).</title>
        <authorList>
            <person name="Bai L."/>
            <person name="Wang X."/>
            <person name="Xiao Y."/>
        </authorList>
    </citation>
    <scope>NUCLEOTIDE SEQUENCE</scope>
    <source>
        <strain evidence="1">ATCC 31280</strain>
    </source>
</reference>
<sequence>MKQYEDLTAGEFRWLPYLVFFNRVDYRSDVVTTDAGGFRTSHGPGGAHSLAGPRAPGEVSVLLGGSPAFGFGATRDERTITSELSRGPGAAAWLNLGAPAFNSTQELVLFLLHRHELPRLRDVVVFSGLNNLVVAGLPDARADYGQFFFSGEFFRQLGVPDPSEQIRQPRWALGGLARRIGRKGGAPEPERGAGTLRERIDLAVERTTRDLERLAELAAPTGARVHFVLQPVERWTGKTRSPEERALIEEAPPERAAVWNLFGPVLDREVHERYRDRVAAACAERSLSFFDANPVLDSPDWHFVDPVHLTDEGNRVVARAMEAALGLHRDHEGVG</sequence>
<evidence type="ECO:0000313" key="1">
    <source>
        <dbReference type="EMBL" id="QUF04661.1"/>
    </source>
</evidence>
<dbReference type="InterPro" id="IPR036514">
    <property type="entry name" value="SGNH_hydro_sf"/>
</dbReference>
<protein>
    <submittedName>
        <fullName evidence="1">IopA</fullName>
    </submittedName>
</protein>
<evidence type="ECO:0000313" key="2">
    <source>
        <dbReference type="Proteomes" id="UP000677152"/>
    </source>
</evidence>
<organism evidence="1 2">
    <name type="scientific">Actinosynnema pretiosum subsp. pretiosum</name>
    <dbReference type="NCBI Taxonomy" id="103721"/>
    <lineage>
        <taxon>Bacteria</taxon>
        <taxon>Bacillati</taxon>
        <taxon>Actinomycetota</taxon>
        <taxon>Actinomycetes</taxon>
        <taxon>Pseudonocardiales</taxon>
        <taxon>Pseudonocardiaceae</taxon>
        <taxon>Actinosynnema</taxon>
    </lineage>
</organism>
<accession>A0AA45L7B4</accession>
<dbReference type="Proteomes" id="UP000677152">
    <property type="component" value="Chromosome"/>
</dbReference>
<name>A0AA45L7B4_9PSEU</name>
<gene>
    <name evidence="1" type="ORF">KCV87_00485</name>
</gene>
<dbReference type="Gene3D" id="3.40.50.1110">
    <property type="entry name" value="SGNH hydrolase"/>
    <property type="match status" value="1"/>
</dbReference>
<dbReference type="SUPFAM" id="SSF52266">
    <property type="entry name" value="SGNH hydrolase"/>
    <property type="match status" value="1"/>
</dbReference>
<proteinExistence type="predicted"/>
<dbReference type="EMBL" id="CP073249">
    <property type="protein sequence ID" value="QUF04661.1"/>
    <property type="molecule type" value="Genomic_DNA"/>
</dbReference>
<dbReference type="AlphaFoldDB" id="A0AA45L7B4"/>